<feature type="transmembrane region" description="Helical" evidence="1">
    <location>
        <begin position="12"/>
        <end position="33"/>
    </location>
</feature>
<dbReference type="InterPro" id="IPR029787">
    <property type="entry name" value="Nucleotide_cyclase"/>
</dbReference>
<dbReference type="SUPFAM" id="SSF55073">
    <property type="entry name" value="Nucleotide cyclase"/>
    <property type="match status" value="1"/>
</dbReference>
<dbReference type="Pfam" id="PF00563">
    <property type="entry name" value="EAL"/>
    <property type="match status" value="1"/>
</dbReference>
<protein>
    <submittedName>
        <fullName evidence="4">Diguanylate cyclase/phosphodiesterase</fullName>
    </submittedName>
</protein>
<keyword evidence="1" id="KW-0472">Membrane</keyword>
<dbReference type="PANTHER" id="PTHR44757:SF2">
    <property type="entry name" value="BIOFILM ARCHITECTURE MAINTENANCE PROTEIN MBAA"/>
    <property type="match status" value="1"/>
</dbReference>
<evidence type="ECO:0000256" key="1">
    <source>
        <dbReference type="SAM" id="Phobius"/>
    </source>
</evidence>
<name>A0A2N8ZF80_9VIBR</name>
<dbReference type="Proteomes" id="UP000235828">
    <property type="component" value="Chromosome A"/>
</dbReference>
<dbReference type="CDD" id="cd01949">
    <property type="entry name" value="GGDEF"/>
    <property type="match status" value="1"/>
</dbReference>
<dbReference type="CDD" id="cd01948">
    <property type="entry name" value="EAL"/>
    <property type="match status" value="1"/>
</dbReference>
<dbReference type="NCBIfam" id="TIGR00254">
    <property type="entry name" value="GGDEF"/>
    <property type="match status" value="1"/>
</dbReference>
<feature type="domain" description="GGDEF" evidence="3">
    <location>
        <begin position="196"/>
        <end position="330"/>
    </location>
</feature>
<proteinExistence type="predicted"/>
<reference evidence="4 5" key="1">
    <citation type="submission" date="2017-10" db="EMBL/GenBank/DDBJ databases">
        <authorList>
            <person name="Banno H."/>
            <person name="Chua N.-H."/>
        </authorList>
    </citation>
    <scope>NUCLEOTIDE SEQUENCE [LARGE SCALE GENOMIC DNA]</scope>
    <source>
        <strain evidence="4">Vibrio tapetis CECT4600</strain>
    </source>
</reference>
<keyword evidence="5" id="KW-1185">Reference proteome</keyword>
<dbReference type="InterPro" id="IPR043128">
    <property type="entry name" value="Rev_trsase/Diguanyl_cyclase"/>
</dbReference>
<dbReference type="OrthoDB" id="1316910at2"/>
<dbReference type="SUPFAM" id="SSF141868">
    <property type="entry name" value="EAL domain-like"/>
    <property type="match status" value="1"/>
</dbReference>
<keyword evidence="1" id="KW-1133">Transmembrane helix</keyword>
<keyword evidence="1" id="KW-0812">Transmembrane</keyword>
<feature type="transmembrane region" description="Helical" evidence="1">
    <location>
        <begin position="97"/>
        <end position="120"/>
    </location>
</feature>
<dbReference type="PANTHER" id="PTHR44757">
    <property type="entry name" value="DIGUANYLATE CYCLASE DGCP"/>
    <property type="match status" value="1"/>
</dbReference>
<dbReference type="Gene3D" id="3.30.70.270">
    <property type="match status" value="1"/>
</dbReference>
<dbReference type="PROSITE" id="PS50883">
    <property type="entry name" value="EAL"/>
    <property type="match status" value="1"/>
</dbReference>
<dbReference type="Pfam" id="PF00990">
    <property type="entry name" value="GGDEF"/>
    <property type="match status" value="1"/>
</dbReference>
<dbReference type="SMART" id="SM00267">
    <property type="entry name" value="GGDEF"/>
    <property type="match status" value="1"/>
</dbReference>
<dbReference type="AlphaFoldDB" id="A0A2N8ZF80"/>
<evidence type="ECO:0000313" key="5">
    <source>
        <dbReference type="Proteomes" id="UP000235828"/>
    </source>
</evidence>
<dbReference type="PROSITE" id="PS50887">
    <property type="entry name" value="GGDEF"/>
    <property type="match status" value="1"/>
</dbReference>
<feature type="transmembrane region" description="Helical" evidence="1">
    <location>
        <begin position="132"/>
        <end position="152"/>
    </location>
</feature>
<sequence>MPLVRKIRQRFLTVSMLIFIFYYVGTAIVGYTLFQQHQMGSTCYLAYPVLMLLAFHAKQERYKNIAGLASLALFFIGSLLEPLSIDNVEEAFILVPLLYLVLYPATIWPILVCVLLISSYLLDLEPSEFGEFIEDAIELILITSFATVMVYFQRQANIKSAHFKLESETDFLTQVGNRKAFYLHLTKIKLLDHPTSPHVLLQINIDNFRGVNEQFGQNIGDQLLKNLCKKLDTLTNNNIKLYRTGGDLFSLILFAQTDQKSEATSLAESILEITKQSASILNRTHTLTSSIGITHFQDSENQVDMWCRNAELAISSAKKQGGGCYAWFDQKMLERKARRYLIEKELESALEKHQFSLVYQPKVKLDKGQFTDVEALIRWNHPTLGFISPAEFIPISEGSQKIVTIGEWVINQACEQGKYWLDRDMAISISVNVSTVQFSNCDLFSTIKDALFRTGFPGKLLQIEITETAIMNSYTQIVETCQKLRTLGIRIAIDDFGVDYSCLNYLRRLPIDVLKIDKSFVDDCIEDPKAHMLIRTIIQLGHNLNLIVTAEGVETDMQCSLLASEGCDKYQGYLYSKPVAPEALEILFSTQEAPLPHKTETTKPLINK</sequence>
<evidence type="ECO:0000259" key="3">
    <source>
        <dbReference type="PROSITE" id="PS50887"/>
    </source>
</evidence>
<evidence type="ECO:0000259" key="2">
    <source>
        <dbReference type="PROSITE" id="PS50883"/>
    </source>
</evidence>
<dbReference type="KEGG" id="vta:A2553"/>
<accession>A0A2N8ZF80</accession>
<dbReference type="Gene3D" id="3.20.20.450">
    <property type="entry name" value="EAL domain"/>
    <property type="match status" value="1"/>
</dbReference>
<feature type="transmembrane region" description="Helical" evidence="1">
    <location>
        <begin position="64"/>
        <end position="85"/>
    </location>
</feature>
<dbReference type="InterPro" id="IPR001633">
    <property type="entry name" value="EAL_dom"/>
</dbReference>
<dbReference type="SMART" id="SM00052">
    <property type="entry name" value="EAL"/>
    <property type="match status" value="1"/>
</dbReference>
<evidence type="ECO:0000313" key="4">
    <source>
        <dbReference type="EMBL" id="SON50526.1"/>
    </source>
</evidence>
<dbReference type="InterPro" id="IPR035919">
    <property type="entry name" value="EAL_sf"/>
</dbReference>
<organism evidence="4 5">
    <name type="scientific">Vibrio tapetis subsp. tapetis</name>
    <dbReference type="NCBI Taxonomy" id="1671868"/>
    <lineage>
        <taxon>Bacteria</taxon>
        <taxon>Pseudomonadati</taxon>
        <taxon>Pseudomonadota</taxon>
        <taxon>Gammaproteobacteria</taxon>
        <taxon>Vibrionales</taxon>
        <taxon>Vibrionaceae</taxon>
        <taxon>Vibrio</taxon>
    </lineage>
</organism>
<dbReference type="InterPro" id="IPR000160">
    <property type="entry name" value="GGDEF_dom"/>
</dbReference>
<feature type="domain" description="EAL" evidence="2">
    <location>
        <begin position="339"/>
        <end position="592"/>
    </location>
</feature>
<dbReference type="RefSeq" id="WP_102522996.1">
    <property type="nucleotide sequence ID" value="NZ_LT960611.1"/>
</dbReference>
<feature type="transmembrane region" description="Helical" evidence="1">
    <location>
        <begin position="39"/>
        <end position="57"/>
    </location>
</feature>
<gene>
    <name evidence="4" type="ORF">VTAP4600_A2553</name>
</gene>
<dbReference type="InterPro" id="IPR052155">
    <property type="entry name" value="Biofilm_reg_signaling"/>
</dbReference>
<dbReference type="EMBL" id="LT960611">
    <property type="protein sequence ID" value="SON50526.1"/>
    <property type="molecule type" value="Genomic_DNA"/>
</dbReference>